<proteinExistence type="predicted"/>
<name>A0A387B6E0_9MICO</name>
<dbReference type="Pfam" id="PF07729">
    <property type="entry name" value="FCD"/>
    <property type="match status" value="1"/>
</dbReference>
<evidence type="ECO:0000313" key="6">
    <source>
        <dbReference type="Proteomes" id="UP000278886"/>
    </source>
</evidence>
<dbReference type="GO" id="GO:0003677">
    <property type="term" value="F:DNA binding"/>
    <property type="evidence" value="ECO:0007669"/>
    <property type="project" value="UniProtKB-KW"/>
</dbReference>
<protein>
    <submittedName>
        <fullName evidence="5">GntR family transcriptional regulator</fullName>
    </submittedName>
</protein>
<evidence type="ECO:0000256" key="2">
    <source>
        <dbReference type="ARBA" id="ARBA00023125"/>
    </source>
</evidence>
<sequence>MVEMAGASAAAVRPDAVVASLRTAILAGTVEPGVAVTEALVSETFRVARPTARIAIDRLVADGLLEREPHHAARVRRLGRDDIADLFAARAAVEAAAVELLADTSAVPEPASAAHAQLERLDADASYWAVDIAFHRALVQGAPSTRLPRLHDQLMGEIEFALAQVDAHRLRSTREVAAEHGRILDAVAAGDAALAGHLTRAHILASRDRLLAHFDSQHGR</sequence>
<evidence type="ECO:0000313" key="5">
    <source>
        <dbReference type="EMBL" id="AYF97321.1"/>
    </source>
</evidence>
<dbReference type="InterPro" id="IPR000524">
    <property type="entry name" value="Tscrpt_reg_HTH_GntR"/>
</dbReference>
<keyword evidence="6" id="KW-1185">Reference proteome</keyword>
<dbReference type="SUPFAM" id="SSF48008">
    <property type="entry name" value="GntR ligand-binding domain-like"/>
    <property type="match status" value="1"/>
</dbReference>
<dbReference type="InterPro" id="IPR011711">
    <property type="entry name" value="GntR_C"/>
</dbReference>
<dbReference type="AlphaFoldDB" id="A0A387B6E0"/>
<dbReference type="SMART" id="SM00345">
    <property type="entry name" value="HTH_GNTR"/>
    <property type="match status" value="1"/>
</dbReference>
<evidence type="ECO:0000259" key="4">
    <source>
        <dbReference type="PROSITE" id="PS50949"/>
    </source>
</evidence>
<dbReference type="SUPFAM" id="SSF46785">
    <property type="entry name" value="Winged helix' DNA-binding domain"/>
    <property type="match status" value="1"/>
</dbReference>
<dbReference type="InterPro" id="IPR036388">
    <property type="entry name" value="WH-like_DNA-bd_sf"/>
</dbReference>
<dbReference type="PROSITE" id="PS50949">
    <property type="entry name" value="HTH_GNTR"/>
    <property type="match status" value="1"/>
</dbReference>
<dbReference type="InterPro" id="IPR008920">
    <property type="entry name" value="TF_FadR/GntR_C"/>
</dbReference>
<dbReference type="GO" id="GO:0003700">
    <property type="term" value="F:DNA-binding transcription factor activity"/>
    <property type="evidence" value="ECO:0007669"/>
    <property type="project" value="InterPro"/>
</dbReference>
<dbReference type="Gene3D" id="1.20.120.530">
    <property type="entry name" value="GntR ligand-binding domain-like"/>
    <property type="match status" value="1"/>
</dbReference>
<dbReference type="SMART" id="SM00895">
    <property type="entry name" value="FCD"/>
    <property type="match status" value="1"/>
</dbReference>
<dbReference type="InterPro" id="IPR036390">
    <property type="entry name" value="WH_DNA-bd_sf"/>
</dbReference>
<dbReference type="Proteomes" id="UP000278886">
    <property type="component" value="Chromosome"/>
</dbReference>
<organism evidence="5 6">
    <name type="scientific">Protaetiibacter intestinalis</name>
    <dbReference type="NCBI Taxonomy" id="2419774"/>
    <lineage>
        <taxon>Bacteria</taxon>
        <taxon>Bacillati</taxon>
        <taxon>Actinomycetota</taxon>
        <taxon>Actinomycetes</taxon>
        <taxon>Micrococcales</taxon>
        <taxon>Microbacteriaceae</taxon>
        <taxon>Protaetiibacter</taxon>
    </lineage>
</organism>
<dbReference type="PANTHER" id="PTHR43537:SF5">
    <property type="entry name" value="UXU OPERON TRANSCRIPTIONAL REGULATOR"/>
    <property type="match status" value="1"/>
</dbReference>
<dbReference type="Gene3D" id="1.10.10.10">
    <property type="entry name" value="Winged helix-like DNA-binding domain superfamily/Winged helix DNA-binding domain"/>
    <property type="match status" value="1"/>
</dbReference>
<feature type="domain" description="HTH gntR-type" evidence="4">
    <location>
        <begin position="11"/>
        <end position="78"/>
    </location>
</feature>
<evidence type="ECO:0000256" key="3">
    <source>
        <dbReference type="ARBA" id="ARBA00023163"/>
    </source>
</evidence>
<dbReference type="KEGG" id="lyd:D7I47_03000"/>
<keyword evidence="1" id="KW-0805">Transcription regulation</keyword>
<evidence type="ECO:0000256" key="1">
    <source>
        <dbReference type="ARBA" id="ARBA00023015"/>
    </source>
</evidence>
<dbReference type="PANTHER" id="PTHR43537">
    <property type="entry name" value="TRANSCRIPTIONAL REGULATOR, GNTR FAMILY"/>
    <property type="match status" value="1"/>
</dbReference>
<reference evidence="5" key="1">
    <citation type="journal article" date="2019" name="Int. J. Syst. Evol. Microbiol.">
        <title>Protaetiibacter intestinalis gen. nov., of the family Microbacteriaceae, isolated from gut of Protaetia brevitarsis seulensis, reclassification of Lysinimonas kribbensis Jang et al. 2013 as Pseudolysinimonas kribbensis gen. nov., comb. nov. and emended description of the genus Lysinimonas Jang et al. 2013.</title>
        <authorList>
            <person name="Heo J."/>
            <person name="Cho H."/>
            <person name="Kim M.A."/>
            <person name="Hamada M."/>
            <person name="Tamura T."/>
            <person name="Saitou S."/>
            <person name="Kim S.J."/>
            <person name="Kwon S.W."/>
        </authorList>
    </citation>
    <scope>NUCLEOTIDE SEQUENCE</scope>
    <source>
        <strain evidence="5">2DFWR-13</strain>
    </source>
</reference>
<dbReference type="Pfam" id="PF00392">
    <property type="entry name" value="GntR"/>
    <property type="match status" value="1"/>
</dbReference>
<dbReference type="OrthoDB" id="5243844at2"/>
<accession>A0A387B6E0</accession>
<gene>
    <name evidence="5" type="ORF">D7I47_03000</name>
</gene>
<keyword evidence="3" id="KW-0804">Transcription</keyword>
<keyword evidence="2" id="KW-0238">DNA-binding</keyword>
<dbReference type="EMBL" id="CP032630">
    <property type="protein sequence ID" value="AYF97321.1"/>
    <property type="molecule type" value="Genomic_DNA"/>
</dbReference>